<gene>
    <name evidence="1" type="ORF">KN1_12210</name>
</gene>
<proteinExistence type="predicted"/>
<dbReference type="Gene3D" id="3.30.760.10">
    <property type="entry name" value="RNA Cap, Translation Initiation Factor Eif4e"/>
    <property type="match status" value="1"/>
</dbReference>
<reference evidence="1 2" key="1">
    <citation type="submission" date="2021-04" db="EMBL/GenBank/DDBJ databases">
        <title>Complete genome sequence of Stygiolobus sp. KN-1.</title>
        <authorList>
            <person name="Nakamura K."/>
            <person name="Sakai H."/>
            <person name="Kurosawa N."/>
        </authorList>
    </citation>
    <scope>NUCLEOTIDE SEQUENCE [LARGE SCALE GENOMIC DNA]</scope>
    <source>
        <strain evidence="1 2">KN-1</strain>
    </source>
</reference>
<dbReference type="GeneID" id="66162953"/>
<dbReference type="Proteomes" id="UP000825123">
    <property type="component" value="Chromosome"/>
</dbReference>
<accession>A0A8D5U6W1</accession>
<protein>
    <submittedName>
        <fullName evidence="1">Uncharacterized protein</fullName>
    </submittedName>
</protein>
<dbReference type="AlphaFoldDB" id="A0A8D5U6W1"/>
<dbReference type="RefSeq" id="WP_221290000.1">
    <property type="nucleotide sequence ID" value="NZ_AP024597.1"/>
</dbReference>
<dbReference type="EMBL" id="AP024597">
    <property type="protein sequence ID" value="BCU69924.1"/>
    <property type="molecule type" value="Genomic_DNA"/>
</dbReference>
<keyword evidence="2" id="KW-1185">Reference proteome</keyword>
<dbReference type="KEGG" id="csty:KN1_12210"/>
<organism evidence="1 2">
    <name type="scientific">Stygiolobus caldivivus</name>
    <dbReference type="NCBI Taxonomy" id="2824673"/>
    <lineage>
        <taxon>Archaea</taxon>
        <taxon>Thermoproteota</taxon>
        <taxon>Thermoprotei</taxon>
        <taxon>Sulfolobales</taxon>
        <taxon>Sulfolobaceae</taxon>
        <taxon>Stygiolobus</taxon>
    </lineage>
</organism>
<evidence type="ECO:0000313" key="2">
    <source>
        <dbReference type="Proteomes" id="UP000825123"/>
    </source>
</evidence>
<dbReference type="SUPFAM" id="SSF55418">
    <property type="entry name" value="eIF4e-like"/>
    <property type="match status" value="1"/>
</dbReference>
<dbReference type="InterPro" id="IPR023398">
    <property type="entry name" value="TIF_eIF4e-like"/>
</dbReference>
<name>A0A8D5U6W1_9CREN</name>
<evidence type="ECO:0000313" key="1">
    <source>
        <dbReference type="EMBL" id="BCU69924.1"/>
    </source>
</evidence>
<sequence length="371" mass="42714">MCDAYKDVCENFPRLCPRLTPQPLSYYTLKSFSKLNPYVSTVICEDCDDTVRRLNYFWLGQRGDTCEVCGSKGEEIDEEWEYCLDGDKGLARLVGLRTLCRKCYSAKYRAMENRPEALTHLAEVNGVNDVEEGLRRAFEVQKRLSSIEDWAFELEALEGELRDKAERLMNTAFKGGLSYEDGWLYYTGKNSKVLVTTSLEKTLNIIKSYEDLYSLAVSSLDGEAQVLEKEFKFFLDMVKIPIRIVLDVDDRDFALRSLKESVSGKWMVFVRQEVYVQFFKRVIGLLGDDGYRAKITCNLDKDELPVIVYVPSAFDFENVLRVKGVLTEVMEEFDVNKNILFKPDVFSANEIYSGRSDIKPYIYVALSPRQV</sequence>